<reference evidence="2 3" key="1">
    <citation type="journal article" date="2010" name="Science">
        <title>Genomic comparison of the ants Camponotus floridanus and Harpegnathos saltator.</title>
        <authorList>
            <person name="Bonasio R."/>
            <person name="Zhang G."/>
            <person name="Ye C."/>
            <person name="Mutti N.S."/>
            <person name="Fang X."/>
            <person name="Qin N."/>
            <person name="Donahue G."/>
            <person name="Yang P."/>
            <person name="Li Q."/>
            <person name="Li C."/>
            <person name="Zhang P."/>
            <person name="Huang Z."/>
            <person name="Berger S.L."/>
            <person name="Reinberg D."/>
            <person name="Wang J."/>
            <person name="Liebig J."/>
        </authorList>
    </citation>
    <scope>NUCLEOTIDE SEQUENCE [LARGE SCALE GENOMIC DNA]</scope>
    <source>
        <strain evidence="3">C129</strain>
    </source>
</reference>
<accession>E1ZZ03</accession>
<keyword evidence="3" id="KW-1185">Reference proteome</keyword>
<sequence>MFQTKVVEDKPYAKETSPKPKTGTTAPINQVENTQPEPKVLAIAWGTASIHSSASRLKKRKVEFRAAPIESSRGHPYQNAILNYRTRFSFEETEYLFAEFNSFFADHRIPRTTGFPAIRNAAKTPPQQTRGLRPIPSA</sequence>
<feature type="region of interest" description="Disordered" evidence="1">
    <location>
        <begin position="1"/>
        <end position="30"/>
    </location>
</feature>
<dbReference type="AlphaFoldDB" id="E1ZZ03"/>
<dbReference type="Proteomes" id="UP000000311">
    <property type="component" value="Unassembled WGS sequence"/>
</dbReference>
<protein>
    <submittedName>
        <fullName evidence="2">Uncharacterized protein</fullName>
    </submittedName>
</protein>
<name>E1ZZ03_CAMFO</name>
<evidence type="ECO:0000313" key="3">
    <source>
        <dbReference type="Proteomes" id="UP000000311"/>
    </source>
</evidence>
<evidence type="ECO:0000313" key="2">
    <source>
        <dbReference type="EMBL" id="EFN73583.1"/>
    </source>
</evidence>
<evidence type="ECO:0000256" key="1">
    <source>
        <dbReference type="SAM" id="MobiDB-lite"/>
    </source>
</evidence>
<organism evidence="3">
    <name type="scientific">Camponotus floridanus</name>
    <name type="common">Florida carpenter ant</name>
    <dbReference type="NCBI Taxonomy" id="104421"/>
    <lineage>
        <taxon>Eukaryota</taxon>
        <taxon>Metazoa</taxon>
        <taxon>Ecdysozoa</taxon>
        <taxon>Arthropoda</taxon>
        <taxon>Hexapoda</taxon>
        <taxon>Insecta</taxon>
        <taxon>Pterygota</taxon>
        <taxon>Neoptera</taxon>
        <taxon>Endopterygota</taxon>
        <taxon>Hymenoptera</taxon>
        <taxon>Apocrita</taxon>
        <taxon>Aculeata</taxon>
        <taxon>Formicoidea</taxon>
        <taxon>Formicidae</taxon>
        <taxon>Formicinae</taxon>
        <taxon>Camponotus</taxon>
    </lineage>
</organism>
<dbReference type="InParanoid" id="E1ZZ03"/>
<dbReference type="EMBL" id="GL435245">
    <property type="protein sequence ID" value="EFN73583.1"/>
    <property type="molecule type" value="Genomic_DNA"/>
</dbReference>
<feature type="region of interest" description="Disordered" evidence="1">
    <location>
        <begin position="116"/>
        <end position="138"/>
    </location>
</feature>
<feature type="compositionally biased region" description="Basic and acidic residues" evidence="1">
    <location>
        <begin position="1"/>
        <end position="18"/>
    </location>
</feature>
<proteinExistence type="predicted"/>
<gene>
    <name evidence="2" type="ORF">EAG_01903</name>
</gene>